<dbReference type="PANTHER" id="PTHR33619:SF3">
    <property type="entry name" value="POLYSACCHARIDE EXPORT PROTEIN GFCE-RELATED"/>
    <property type="match status" value="1"/>
</dbReference>
<dbReference type="GO" id="GO:0046930">
    <property type="term" value="C:pore complex"/>
    <property type="evidence" value="ECO:0007669"/>
    <property type="project" value="UniProtKB-KW"/>
</dbReference>
<dbReference type="Proteomes" id="UP000243426">
    <property type="component" value="Chromosome I"/>
</dbReference>
<dbReference type="OrthoDB" id="9808421at2"/>
<reference evidence="19" key="1">
    <citation type="submission" date="2016-10" db="EMBL/GenBank/DDBJ databases">
        <authorList>
            <person name="Varghese N."/>
            <person name="Submissions S."/>
        </authorList>
    </citation>
    <scope>NUCLEOTIDE SEQUENCE [LARGE SCALE GENOMIC DNA]</scope>
    <source>
        <strain evidence="19">2SM5</strain>
    </source>
</reference>
<sequence>MIRLPLVALGASTLLLQACMFSPGMHMDTDRLISQDSAENSMVEMVQITPKLIAQDQAVNDRLVVPQALLDYEPENYRIGANDALFITVWDHPELTVPGGTQQTNAANARVVRDDGTLFYPFIGNVRVAGLTLEELREIITTRLARYIEQPQVDVNVMEYNSQKIYFSGAFENAGILPVNAQRLTLLQAIGQAGIDTQRADLSDLKIIREGVSYRLDYDRLTSTTSRIGDVYLRPGDKVHLGLNDARKVFVMGEIGRPGALPYRTSQMTLSEVLATVGGPSPMTSSGKEVYVIRGVESLDTDKATVFQLNAQSPSAFILANQFEMQPQDVVFVGAAGITRWNRFVSQLFPTANIFRSTLEIEDDINDRNN</sequence>
<keyword evidence="7" id="KW-0732">Signal</keyword>
<keyword evidence="9" id="KW-0406">Ion transport</keyword>
<feature type="domain" description="Outer-membrane lipoprotein Wza C-terminal" evidence="16">
    <location>
        <begin position="336"/>
        <end position="365"/>
    </location>
</feature>
<dbReference type="InterPro" id="IPR040716">
    <property type="entry name" value="Wza_C"/>
</dbReference>
<dbReference type="InterPro" id="IPR049712">
    <property type="entry name" value="Poly_export"/>
</dbReference>
<keyword evidence="4" id="KW-1134">Transmembrane beta strand</keyword>
<organism evidence="18 19">
    <name type="scientific">Halopseudomonas litoralis</name>
    <dbReference type="NCBI Taxonomy" id="797277"/>
    <lineage>
        <taxon>Bacteria</taxon>
        <taxon>Pseudomonadati</taxon>
        <taxon>Pseudomonadota</taxon>
        <taxon>Gammaproteobacteria</taxon>
        <taxon>Pseudomonadales</taxon>
        <taxon>Pseudomonadaceae</taxon>
        <taxon>Halopseudomonas</taxon>
    </lineage>
</organism>
<keyword evidence="10" id="KW-0626">Porin</keyword>
<dbReference type="Gene3D" id="3.10.560.10">
    <property type="entry name" value="Outer membrane lipoprotein wza domain like"/>
    <property type="match status" value="2"/>
</dbReference>
<dbReference type="RefSeq" id="WP_090273145.1">
    <property type="nucleotide sequence ID" value="NZ_LT629748.1"/>
</dbReference>
<dbReference type="PANTHER" id="PTHR33619">
    <property type="entry name" value="POLYSACCHARIDE EXPORT PROTEIN GFCE-RELATED"/>
    <property type="match status" value="1"/>
</dbReference>
<comment type="subcellular location">
    <subcellularLocation>
        <location evidence="1">Cell outer membrane</location>
        <topology evidence="1">Multi-pass membrane protein</topology>
    </subcellularLocation>
</comment>
<evidence type="ECO:0000256" key="10">
    <source>
        <dbReference type="ARBA" id="ARBA00023114"/>
    </source>
</evidence>
<dbReference type="AlphaFoldDB" id="A0A1H1SC92"/>
<keyword evidence="3" id="KW-0813">Transport</keyword>
<dbReference type="InterPro" id="IPR003715">
    <property type="entry name" value="Poly_export_N"/>
</dbReference>
<dbReference type="Pfam" id="PF02563">
    <property type="entry name" value="Poly_export"/>
    <property type="match status" value="1"/>
</dbReference>
<evidence type="ECO:0000256" key="2">
    <source>
        <dbReference type="ARBA" id="ARBA00009450"/>
    </source>
</evidence>
<evidence type="ECO:0000256" key="7">
    <source>
        <dbReference type="ARBA" id="ARBA00022729"/>
    </source>
</evidence>
<name>A0A1H1SC92_9GAMM</name>
<evidence type="ECO:0000256" key="13">
    <source>
        <dbReference type="ARBA" id="ARBA00023237"/>
    </source>
</evidence>
<dbReference type="GO" id="GO:0009279">
    <property type="term" value="C:cell outer membrane"/>
    <property type="evidence" value="ECO:0007669"/>
    <property type="project" value="UniProtKB-SubCell"/>
</dbReference>
<keyword evidence="13" id="KW-0998">Cell outer membrane</keyword>
<evidence type="ECO:0000256" key="11">
    <source>
        <dbReference type="ARBA" id="ARBA00023136"/>
    </source>
</evidence>
<keyword evidence="8" id="KW-0625">Polysaccharide transport</keyword>
<evidence type="ECO:0000256" key="9">
    <source>
        <dbReference type="ARBA" id="ARBA00023065"/>
    </source>
</evidence>
<evidence type="ECO:0000313" key="18">
    <source>
        <dbReference type="EMBL" id="SDS44969.1"/>
    </source>
</evidence>
<dbReference type="Pfam" id="PF18412">
    <property type="entry name" value="Wza_C"/>
    <property type="match status" value="1"/>
</dbReference>
<dbReference type="GO" id="GO:0006811">
    <property type="term" value="P:monoatomic ion transport"/>
    <property type="evidence" value="ECO:0007669"/>
    <property type="project" value="UniProtKB-KW"/>
</dbReference>
<keyword evidence="5" id="KW-0762">Sugar transport</keyword>
<feature type="domain" description="SLBB" evidence="17">
    <location>
        <begin position="163"/>
        <end position="240"/>
    </location>
</feature>
<dbReference type="Gene3D" id="3.30.1950.10">
    <property type="entry name" value="wza like domain"/>
    <property type="match status" value="1"/>
</dbReference>
<evidence type="ECO:0000259" key="15">
    <source>
        <dbReference type="Pfam" id="PF02563"/>
    </source>
</evidence>
<evidence type="ECO:0000256" key="8">
    <source>
        <dbReference type="ARBA" id="ARBA00023047"/>
    </source>
</evidence>
<keyword evidence="11" id="KW-0472">Membrane</keyword>
<keyword evidence="6" id="KW-0812">Transmembrane</keyword>
<protein>
    <submittedName>
        <fullName evidence="18">Polysaccharide export outer membrane protein</fullName>
    </submittedName>
</protein>
<evidence type="ECO:0000256" key="6">
    <source>
        <dbReference type="ARBA" id="ARBA00022692"/>
    </source>
</evidence>
<dbReference type="GO" id="GO:0015159">
    <property type="term" value="F:polysaccharide transmembrane transporter activity"/>
    <property type="evidence" value="ECO:0007669"/>
    <property type="project" value="InterPro"/>
</dbReference>
<dbReference type="Pfam" id="PF22461">
    <property type="entry name" value="SLBB_2"/>
    <property type="match status" value="2"/>
</dbReference>
<dbReference type="GO" id="GO:0015288">
    <property type="term" value="F:porin activity"/>
    <property type="evidence" value="ECO:0007669"/>
    <property type="project" value="UniProtKB-KW"/>
</dbReference>
<dbReference type="InterPro" id="IPR054765">
    <property type="entry name" value="SLBB_dom"/>
</dbReference>
<evidence type="ECO:0000256" key="1">
    <source>
        <dbReference type="ARBA" id="ARBA00004571"/>
    </source>
</evidence>
<keyword evidence="14" id="KW-0449">Lipoprotein</keyword>
<evidence type="ECO:0000256" key="12">
    <source>
        <dbReference type="ARBA" id="ARBA00023139"/>
    </source>
</evidence>
<evidence type="ECO:0000259" key="16">
    <source>
        <dbReference type="Pfam" id="PF18412"/>
    </source>
</evidence>
<evidence type="ECO:0000256" key="3">
    <source>
        <dbReference type="ARBA" id="ARBA00022448"/>
    </source>
</evidence>
<evidence type="ECO:0000313" key="19">
    <source>
        <dbReference type="Proteomes" id="UP000243426"/>
    </source>
</evidence>
<comment type="similarity">
    <text evidence="2">Belongs to the BexD/CtrA/VexA family.</text>
</comment>
<proteinExistence type="inferred from homology"/>
<evidence type="ECO:0000256" key="5">
    <source>
        <dbReference type="ARBA" id="ARBA00022597"/>
    </source>
</evidence>
<dbReference type="STRING" id="797277.SAMN05216198_1977"/>
<dbReference type="EMBL" id="LT629748">
    <property type="protein sequence ID" value="SDS44969.1"/>
    <property type="molecule type" value="Genomic_DNA"/>
</dbReference>
<keyword evidence="19" id="KW-1185">Reference proteome</keyword>
<accession>A0A1H1SC92</accession>
<keyword evidence="12" id="KW-0564">Palmitate</keyword>
<evidence type="ECO:0000256" key="4">
    <source>
        <dbReference type="ARBA" id="ARBA00022452"/>
    </source>
</evidence>
<dbReference type="PROSITE" id="PS51257">
    <property type="entry name" value="PROKAR_LIPOPROTEIN"/>
    <property type="match status" value="1"/>
</dbReference>
<gene>
    <name evidence="18" type="ORF">SAMN05216198_1977</name>
</gene>
<evidence type="ECO:0000256" key="14">
    <source>
        <dbReference type="ARBA" id="ARBA00023288"/>
    </source>
</evidence>
<feature type="domain" description="SLBB" evidence="17">
    <location>
        <begin position="248"/>
        <end position="333"/>
    </location>
</feature>
<evidence type="ECO:0000259" key="17">
    <source>
        <dbReference type="Pfam" id="PF22461"/>
    </source>
</evidence>
<feature type="domain" description="Polysaccharide export protein N-terminal" evidence="15">
    <location>
        <begin position="73"/>
        <end position="157"/>
    </location>
</feature>